<dbReference type="SUPFAM" id="SSF53335">
    <property type="entry name" value="S-adenosyl-L-methionine-dependent methyltransferases"/>
    <property type="match status" value="1"/>
</dbReference>
<dbReference type="eggNOG" id="COG0742">
    <property type="taxonomic scope" value="Bacteria"/>
</dbReference>
<dbReference type="PANTHER" id="PTHR43542:SF1">
    <property type="entry name" value="METHYLTRANSFERASE"/>
    <property type="match status" value="1"/>
</dbReference>
<keyword evidence="10" id="KW-1185">Reference proteome</keyword>
<evidence type="ECO:0000256" key="3">
    <source>
        <dbReference type="ARBA" id="ARBA00012141"/>
    </source>
</evidence>
<keyword evidence="8" id="KW-0698">rRNA processing</keyword>
<name>U5T4L2_9GAMM</name>
<comment type="catalytic activity">
    <reaction evidence="7 8">
        <text>guanosine(966) in 16S rRNA + S-adenosyl-L-methionine = N(2)-methylguanosine(966) in 16S rRNA + S-adenosyl-L-homocysteine + H(+)</text>
        <dbReference type="Rhea" id="RHEA:23548"/>
        <dbReference type="Rhea" id="RHEA-COMP:10211"/>
        <dbReference type="Rhea" id="RHEA-COMP:10212"/>
        <dbReference type="ChEBI" id="CHEBI:15378"/>
        <dbReference type="ChEBI" id="CHEBI:57856"/>
        <dbReference type="ChEBI" id="CHEBI:59789"/>
        <dbReference type="ChEBI" id="CHEBI:74269"/>
        <dbReference type="ChEBI" id="CHEBI:74481"/>
        <dbReference type="EC" id="2.1.1.171"/>
    </reaction>
</comment>
<dbReference type="PATRIC" id="fig|1335757.3.peg.238"/>
<proteinExistence type="inferred from homology"/>
<comment type="function">
    <text evidence="1 8">Specifically methylates the guanine in position 966 of 16S rRNA in the assembled 30S particle.</text>
</comment>
<dbReference type="KEGG" id="spiu:SPICUR_01210"/>
<dbReference type="AlphaFoldDB" id="U5T4L2"/>
<dbReference type="InterPro" id="IPR004398">
    <property type="entry name" value="RNA_MeTrfase_RsmD"/>
</dbReference>
<evidence type="ECO:0000256" key="1">
    <source>
        <dbReference type="ARBA" id="ARBA00002649"/>
    </source>
</evidence>
<dbReference type="PANTHER" id="PTHR43542">
    <property type="entry name" value="METHYLTRANSFERASE"/>
    <property type="match status" value="1"/>
</dbReference>
<gene>
    <name evidence="9" type="ORF">SPICUR_01210</name>
</gene>
<organism evidence="9 10">
    <name type="scientific">Spiribacter curvatus</name>
    <dbReference type="NCBI Taxonomy" id="1335757"/>
    <lineage>
        <taxon>Bacteria</taxon>
        <taxon>Pseudomonadati</taxon>
        <taxon>Pseudomonadota</taxon>
        <taxon>Gammaproteobacteria</taxon>
        <taxon>Chromatiales</taxon>
        <taxon>Ectothiorhodospiraceae</taxon>
        <taxon>Spiribacter</taxon>
    </lineage>
</organism>
<evidence type="ECO:0000256" key="2">
    <source>
        <dbReference type="ARBA" id="ARBA00005269"/>
    </source>
</evidence>
<dbReference type="EMBL" id="CP005990">
    <property type="protein sequence ID" value="AGY91263.1"/>
    <property type="molecule type" value="Genomic_DNA"/>
</dbReference>
<evidence type="ECO:0000313" key="10">
    <source>
        <dbReference type="Proteomes" id="UP000017640"/>
    </source>
</evidence>
<keyword evidence="8" id="KW-0949">S-adenosyl-L-methionine</keyword>
<evidence type="ECO:0000256" key="7">
    <source>
        <dbReference type="ARBA" id="ARBA00048326"/>
    </source>
</evidence>
<dbReference type="STRING" id="1335757.SPICUR_01210"/>
<evidence type="ECO:0000313" key="9">
    <source>
        <dbReference type="EMBL" id="AGY91263.1"/>
    </source>
</evidence>
<dbReference type="NCBIfam" id="TIGR00095">
    <property type="entry name" value="16S rRNA (guanine(966)-N(2))-methyltransferase RsmD"/>
    <property type="match status" value="1"/>
</dbReference>
<dbReference type="Pfam" id="PF03602">
    <property type="entry name" value="Cons_hypoth95"/>
    <property type="match status" value="1"/>
</dbReference>
<protein>
    <recommendedName>
        <fullName evidence="4 8">Ribosomal RNA small subunit methyltransferase D</fullName>
        <ecNumber evidence="3 8">2.1.1.171</ecNumber>
    </recommendedName>
</protein>
<dbReference type="HOGENOM" id="CLU_075826_2_2_6"/>
<dbReference type="PIRSF" id="PIRSF004553">
    <property type="entry name" value="CHP00095"/>
    <property type="match status" value="1"/>
</dbReference>
<dbReference type="GO" id="GO:0003676">
    <property type="term" value="F:nucleic acid binding"/>
    <property type="evidence" value="ECO:0007669"/>
    <property type="project" value="InterPro"/>
</dbReference>
<reference evidence="9 10" key="1">
    <citation type="journal article" date="2013" name="BMC Genomics">
        <title>Genomes of "Spiribacter", a streamlined, successful halophilic bacterium.</title>
        <authorList>
            <person name="Lopez-Perez M."/>
            <person name="Ghai R."/>
            <person name="Leon M.J."/>
            <person name="Rodriguez-Olmos A."/>
            <person name="Copa-Patino J.L."/>
            <person name="Soliveri J."/>
            <person name="Sanchez-Porro C."/>
            <person name="Ventosa A."/>
            <person name="Rodriguez-Valera F."/>
        </authorList>
    </citation>
    <scope>NUCLEOTIDE SEQUENCE [LARGE SCALE GENOMIC DNA]</scope>
    <source>
        <strain evidence="9 10">UAH-SP71</strain>
    </source>
</reference>
<accession>U5T4L2</accession>
<evidence type="ECO:0000256" key="5">
    <source>
        <dbReference type="ARBA" id="ARBA00022603"/>
    </source>
</evidence>
<dbReference type="Gene3D" id="3.40.50.150">
    <property type="entry name" value="Vaccinia Virus protein VP39"/>
    <property type="match status" value="1"/>
</dbReference>
<dbReference type="EC" id="2.1.1.171" evidence="3 8"/>
<sequence>MRIIGGDWRGRRLRVGSAPGLRPTADRNRETLFNWLQTEVAGARVLDLFAGTGALGLEALSRGAAGATFVERSRPVARALSDLLDRLEAGHRAHVVAGDARWYLRTEPVSFDLVFLDPPFSSDLLADSLSRLRQGGWLAAGAQVYIESRDRDRPPLSAADWQCEREKTAGDVWFALLRASH</sequence>
<evidence type="ECO:0000256" key="4">
    <source>
        <dbReference type="ARBA" id="ARBA00013682"/>
    </source>
</evidence>
<dbReference type="InterPro" id="IPR002052">
    <property type="entry name" value="DNA_methylase_N6_adenine_CS"/>
</dbReference>
<evidence type="ECO:0000256" key="6">
    <source>
        <dbReference type="ARBA" id="ARBA00022679"/>
    </source>
</evidence>
<dbReference type="InterPro" id="IPR029063">
    <property type="entry name" value="SAM-dependent_MTases_sf"/>
</dbReference>
<keyword evidence="5 8" id="KW-0489">Methyltransferase</keyword>
<dbReference type="PROSITE" id="PS00092">
    <property type="entry name" value="N6_MTASE"/>
    <property type="match status" value="1"/>
</dbReference>
<comment type="similarity">
    <text evidence="2 8">Belongs to the methyltransferase superfamily. RsmD family.</text>
</comment>
<dbReference type="Proteomes" id="UP000017640">
    <property type="component" value="Chromosome"/>
</dbReference>
<keyword evidence="6 8" id="KW-0808">Transferase</keyword>
<evidence type="ECO:0000256" key="8">
    <source>
        <dbReference type="PIRNR" id="PIRNR004553"/>
    </source>
</evidence>
<dbReference type="CDD" id="cd02440">
    <property type="entry name" value="AdoMet_MTases"/>
    <property type="match status" value="1"/>
</dbReference>
<dbReference type="GO" id="GO:0052913">
    <property type="term" value="F:16S rRNA (guanine(966)-N(2))-methyltransferase activity"/>
    <property type="evidence" value="ECO:0007669"/>
    <property type="project" value="UniProtKB-EC"/>
</dbReference>